<evidence type="ECO:0000313" key="3">
    <source>
        <dbReference type="Proteomes" id="UP001500582"/>
    </source>
</evidence>
<dbReference type="RefSeq" id="WP_345211789.1">
    <property type="nucleotide sequence ID" value="NZ_BAABFT010000007.1"/>
</dbReference>
<gene>
    <name evidence="2" type="ORF">GCM10023149_28650</name>
</gene>
<feature type="compositionally biased region" description="Gly residues" evidence="1">
    <location>
        <begin position="176"/>
        <end position="187"/>
    </location>
</feature>
<feature type="compositionally biased region" description="Low complexity" evidence="1">
    <location>
        <begin position="275"/>
        <end position="292"/>
    </location>
</feature>
<organism evidence="2 3">
    <name type="scientific">Mucilaginibacter gynuensis</name>
    <dbReference type="NCBI Taxonomy" id="1302236"/>
    <lineage>
        <taxon>Bacteria</taxon>
        <taxon>Pseudomonadati</taxon>
        <taxon>Bacteroidota</taxon>
        <taxon>Sphingobacteriia</taxon>
        <taxon>Sphingobacteriales</taxon>
        <taxon>Sphingobacteriaceae</taxon>
        <taxon>Mucilaginibacter</taxon>
    </lineage>
</organism>
<protein>
    <recommendedName>
        <fullName evidence="4">Collagen-like protein</fullName>
    </recommendedName>
</protein>
<feature type="region of interest" description="Disordered" evidence="1">
    <location>
        <begin position="176"/>
        <end position="210"/>
    </location>
</feature>
<feature type="compositionally biased region" description="Gly residues" evidence="1">
    <location>
        <begin position="241"/>
        <end position="258"/>
    </location>
</feature>
<reference evidence="3" key="1">
    <citation type="journal article" date="2019" name="Int. J. Syst. Evol. Microbiol.">
        <title>The Global Catalogue of Microorganisms (GCM) 10K type strain sequencing project: providing services to taxonomists for standard genome sequencing and annotation.</title>
        <authorList>
            <consortium name="The Broad Institute Genomics Platform"/>
            <consortium name="The Broad Institute Genome Sequencing Center for Infectious Disease"/>
            <person name="Wu L."/>
            <person name="Ma J."/>
        </authorList>
    </citation>
    <scope>NUCLEOTIDE SEQUENCE [LARGE SCALE GENOMIC DNA]</scope>
    <source>
        <strain evidence="3">JCM 17705</strain>
    </source>
</reference>
<feature type="compositionally biased region" description="Basic and acidic residues" evidence="1">
    <location>
        <begin position="122"/>
        <end position="135"/>
    </location>
</feature>
<name>A0ABP8GL74_9SPHI</name>
<dbReference type="Proteomes" id="UP001500582">
    <property type="component" value="Unassembled WGS sequence"/>
</dbReference>
<evidence type="ECO:0008006" key="4">
    <source>
        <dbReference type="Google" id="ProtNLM"/>
    </source>
</evidence>
<feature type="compositionally biased region" description="Gly residues" evidence="1">
    <location>
        <begin position="197"/>
        <end position="210"/>
    </location>
</feature>
<feature type="region of interest" description="Disordered" evidence="1">
    <location>
        <begin position="240"/>
        <end position="300"/>
    </location>
</feature>
<sequence length="300" mass="29391">MKLSRLLLGVLLITSCGKCGTSDKTSEIKSDTTTVSSVEDTLPENPVDKNFFISAPAHVVPANTTDTITDPVITFSVLRMGDNSKLIIDNGIDSSQVNIKTCFIGDNCEIYVVGSKGGAGDKGADLGDDNDHGKDGTPGPSGGNGKTGGDGKYLQVNIGLNKLGKLTINSYGGTGGVGGNGGKGQRGGNAQRFIHSGGNGGSGGSGGIGGSGGAGGKVVVNYWFNDSPLDVEGKFTVRSDGGAGGVGGEGGPGGGGGSAVSSGFTGKRSGGSPGPSGSKGAAGPSGAHGPFPKVTQVRKT</sequence>
<dbReference type="PROSITE" id="PS51257">
    <property type="entry name" value="PROKAR_LIPOPROTEIN"/>
    <property type="match status" value="1"/>
</dbReference>
<feature type="region of interest" description="Disordered" evidence="1">
    <location>
        <begin position="122"/>
        <end position="150"/>
    </location>
</feature>
<evidence type="ECO:0000256" key="1">
    <source>
        <dbReference type="SAM" id="MobiDB-lite"/>
    </source>
</evidence>
<keyword evidence="3" id="KW-1185">Reference proteome</keyword>
<evidence type="ECO:0000313" key="2">
    <source>
        <dbReference type="EMBL" id="GAA4326047.1"/>
    </source>
</evidence>
<comment type="caution">
    <text evidence="2">The sequence shown here is derived from an EMBL/GenBank/DDBJ whole genome shotgun (WGS) entry which is preliminary data.</text>
</comment>
<accession>A0ABP8GL74</accession>
<dbReference type="EMBL" id="BAABFT010000007">
    <property type="protein sequence ID" value="GAA4326047.1"/>
    <property type="molecule type" value="Genomic_DNA"/>
</dbReference>
<feature type="compositionally biased region" description="Gly residues" evidence="1">
    <location>
        <begin position="139"/>
        <end position="150"/>
    </location>
</feature>
<proteinExistence type="predicted"/>